<dbReference type="Proteomes" id="UP000239576">
    <property type="component" value="Unassembled WGS sequence"/>
</dbReference>
<protein>
    <recommendedName>
        <fullName evidence="1">DUF4168 domain-containing protein</fullName>
    </recommendedName>
</protein>
<dbReference type="InterPro" id="IPR025433">
    <property type="entry name" value="DUF4168"/>
</dbReference>
<accession>A0A2T1ENQ5</accession>
<dbReference type="OrthoDB" id="467545at2"/>
<organism evidence="2 3">
    <name type="scientific">Stenomitos frigidus ULC18</name>
    <dbReference type="NCBI Taxonomy" id="2107698"/>
    <lineage>
        <taxon>Bacteria</taxon>
        <taxon>Bacillati</taxon>
        <taxon>Cyanobacteriota</taxon>
        <taxon>Cyanophyceae</taxon>
        <taxon>Leptolyngbyales</taxon>
        <taxon>Leptolyngbyaceae</taxon>
        <taxon>Stenomitos</taxon>
    </lineage>
</organism>
<proteinExistence type="predicted"/>
<reference evidence="3" key="1">
    <citation type="submission" date="2018-02" db="EMBL/GenBank/DDBJ databases">
        <authorList>
            <person name="Moore K."/>
            <person name="Momper L."/>
        </authorList>
    </citation>
    <scope>NUCLEOTIDE SEQUENCE [LARGE SCALE GENOMIC DNA]</scope>
    <source>
        <strain evidence="3">ULC18</strain>
    </source>
</reference>
<keyword evidence="3" id="KW-1185">Reference proteome</keyword>
<feature type="domain" description="DUF4168" evidence="1">
    <location>
        <begin position="65"/>
        <end position="139"/>
    </location>
</feature>
<dbReference type="RefSeq" id="WP_106254754.1">
    <property type="nucleotide sequence ID" value="NZ_CAWNSW010000073.1"/>
</dbReference>
<sequence length="148" mass="16139">MNLFLPRVWHVVLVFLGTFIFCFSTIHQPAALAATVPPVGDPPAASQELVAPSRSVVDPSSIPSEKVSEFVHACLQVVALIERREGELQGSETESESLRVEQEIESEALAIIEKAGLTRQEYLQLLGLANTDPEFGERIAVQLQEATS</sequence>
<evidence type="ECO:0000313" key="2">
    <source>
        <dbReference type="EMBL" id="PSB34380.1"/>
    </source>
</evidence>
<dbReference type="EMBL" id="PVWK01000014">
    <property type="protein sequence ID" value="PSB34380.1"/>
    <property type="molecule type" value="Genomic_DNA"/>
</dbReference>
<evidence type="ECO:0000313" key="3">
    <source>
        <dbReference type="Proteomes" id="UP000239576"/>
    </source>
</evidence>
<evidence type="ECO:0000259" key="1">
    <source>
        <dbReference type="Pfam" id="PF13767"/>
    </source>
</evidence>
<dbReference type="Pfam" id="PF13767">
    <property type="entry name" value="DUF4168"/>
    <property type="match status" value="1"/>
</dbReference>
<comment type="caution">
    <text evidence="2">The sequence shown here is derived from an EMBL/GenBank/DDBJ whole genome shotgun (WGS) entry which is preliminary data.</text>
</comment>
<name>A0A2T1ENQ5_9CYAN</name>
<dbReference type="AlphaFoldDB" id="A0A2T1ENQ5"/>
<gene>
    <name evidence="2" type="ORF">C7B82_02625</name>
</gene>
<reference evidence="2 3" key="2">
    <citation type="submission" date="2018-03" db="EMBL/GenBank/DDBJ databases">
        <title>The ancient ancestry and fast evolution of plastids.</title>
        <authorList>
            <person name="Moore K.R."/>
            <person name="Magnabosco C."/>
            <person name="Momper L."/>
            <person name="Gold D.A."/>
            <person name="Bosak T."/>
            <person name="Fournier G.P."/>
        </authorList>
    </citation>
    <scope>NUCLEOTIDE SEQUENCE [LARGE SCALE GENOMIC DNA]</scope>
    <source>
        <strain evidence="2 3">ULC18</strain>
    </source>
</reference>